<proteinExistence type="predicted"/>
<reference evidence="3" key="1">
    <citation type="submission" date="2024-06" db="EMBL/GenBank/DDBJ databases">
        <title>Multi-omics analyses provide insights into the biosynthesis of the anticancer antibiotic pleurotin in Hohenbuehelia grisea.</title>
        <authorList>
            <person name="Weaver J.A."/>
            <person name="Alberti F."/>
        </authorList>
    </citation>
    <scope>NUCLEOTIDE SEQUENCE [LARGE SCALE GENOMIC DNA]</scope>
    <source>
        <strain evidence="3">T-177</strain>
    </source>
</reference>
<dbReference type="EMBL" id="JASNQZ010000010">
    <property type="protein sequence ID" value="KAL0952938.1"/>
    <property type="molecule type" value="Genomic_DNA"/>
</dbReference>
<keyword evidence="3" id="KW-1185">Reference proteome</keyword>
<dbReference type="Pfam" id="PF15251">
    <property type="entry name" value="TAPR1-like"/>
    <property type="match status" value="1"/>
</dbReference>
<name>A0ABR3JB70_9AGAR</name>
<dbReference type="InterPro" id="IPR029196">
    <property type="entry name" value="HAPSTR1-like"/>
</dbReference>
<evidence type="ECO:0000313" key="2">
    <source>
        <dbReference type="EMBL" id="KAL0952938.1"/>
    </source>
</evidence>
<dbReference type="PANTHER" id="PTHR38645:SF1">
    <property type="entry name" value="YALI0F12243P"/>
    <property type="match status" value="1"/>
</dbReference>
<evidence type="ECO:0000313" key="3">
    <source>
        <dbReference type="Proteomes" id="UP001556367"/>
    </source>
</evidence>
<feature type="compositionally biased region" description="Low complexity" evidence="1">
    <location>
        <begin position="207"/>
        <end position="221"/>
    </location>
</feature>
<feature type="region of interest" description="Disordered" evidence="1">
    <location>
        <begin position="265"/>
        <end position="330"/>
    </location>
</feature>
<gene>
    <name evidence="2" type="ORF">HGRIS_007151</name>
</gene>
<protein>
    <submittedName>
        <fullName evidence="2">Uncharacterized protein</fullName>
    </submittedName>
</protein>
<feature type="compositionally biased region" description="Low complexity" evidence="1">
    <location>
        <begin position="265"/>
        <end position="288"/>
    </location>
</feature>
<dbReference type="PANTHER" id="PTHR38645">
    <property type="entry name" value="CHROMOSOME 9, WHOLE GENOME SHOTGUN SEQUENCE"/>
    <property type="match status" value="1"/>
</dbReference>
<accession>A0ABR3JB70</accession>
<evidence type="ECO:0000256" key="1">
    <source>
        <dbReference type="SAM" id="MobiDB-lite"/>
    </source>
</evidence>
<feature type="compositionally biased region" description="Low complexity" evidence="1">
    <location>
        <begin position="152"/>
        <end position="173"/>
    </location>
</feature>
<comment type="caution">
    <text evidence="2">The sequence shown here is derived from an EMBL/GenBank/DDBJ whole genome shotgun (WGS) entry which is preliminary data.</text>
</comment>
<sequence length="330" mass="35455">MDSTLNLNTLASSLPSTYQNAEKEVMADFKAAALSITNLYRSSRNASKRAYNAGYIAACQDVLTMIQQGVSDIGPATGDSQDGQGNGMTIGRVMDWIEARRDAIKAREEEEDEDEENQKQKDRQHQRASVVPEGKVTKADPPHTDAPQVALASESTSSHPQASSSSPAPELSSPSPPPPTTLRSILPPQGIQRPLKRTKDAMDASTFSFPSSDARPSSAPPTFVDAFPDPIPIAAGAKRRHAMMMMLDSSSSPVPITPTSPNTFSPFSPVANSSPLAAGAHPHGSAASARRRTRSSRMTPQQNQNVALLPNSEAMDVEEEGRERKRVARR</sequence>
<organism evidence="2 3">
    <name type="scientific">Hohenbuehelia grisea</name>
    <dbReference type="NCBI Taxonomy" id="104357"/>
    <lineage>
        <taxon>Eukaryota</taxon>
        <taxon>Fungi</taxon>
        <taxon>Dikarya</taxon>
        <taxon>Basidiomycota</taxon>
        <taxon>Agaricomycotina</taxon>
        <taxon>Agaricomycetes</taxon>
        <taxon>Agaricomycetidae</taxon>
        <taxon>Agaricales</taxon>
        <taxon>Pleurotineae</taxon>
        <taxon>Pleurotaceae</taxon>
        <taxon>Hohenbuehelia</taxon>
    </lineage>
</organism>
<feature type="region of interest" description="Disordered" evidence="1">
    <location>
        <begin position="106"/>
        <end position="229"/>
    </location>
</feature>
<dbReference type="Proteomes" id="UP001556367">
    <property type="component" value="Unassembled WGS sequence"/>
</dbReference>